<keyword evidence="2" id="KW-1185">Reference proteome</keyword>
<organism evidence="1 2">
    <name type="scientific">Streptomyces phage Gilson</name>
    <dbReference type="NCBI Taxonomy" id="2488789"/>
    <lineage>
        <taxon>Viruses</taxon>
        <taxon>Duplodnaviria</taxon>
        <taxon>Heunggongvirae</taxon>
        <taxon>Uroviricota</taxon>
        <taxon>Caudoviricetes</taxon>
        <taxon>Stanwilliamsviridae</taxon>
        <taxon>Loccivirinae</taxon>
        <taxon>Gilsonvirus</taxon>
        <taxon>Gilsonvirus gilson</taxon>
    </lineage>
</organism>
<name>A0A3T0ICK8_9CAUD</name>
<dbReference type="EMBL" id="MK061412">
    <property type="protein sequence ID" value="AZU97159.1"/>
    <property type="molecule type" value="Genomic_DNA"/>
</dbReference>
<reference evidence="1 2" key="1">
    <citation type="submission" date="2018-10" db="EMBL/GenBank/DDBJ databases">
        <authorList>
            <person name="Soria N.A."/>
            <person name="Batley M.G."/>
            <person name="Hanafy A."/>
            <person name="Singh N."/>
            <person name="Shaffer C.D."/>
            <person name="Weston-Hafer K.A."/>
            <person name="Russell D.A."/>
            <person name="Pope W.H."/>
            <person name="Jacobs-Sera D."/>
            <person name="Hendrix R.W."/>
            <person name="Hatfull G.F."/>
        </authorList>
    </citation>
    <scope>NUCLEOTIDE SEQUENCE [LARGE SCALE GENOMIC DNA]</scope>
</reference>
<sequence>MADKGQGYAPYPEGDNWTYRGIPVPGRLKATWNNVSGRWWRQGIDDALDSIDDFEQETFGR</sequence>
<proteinExistence type="predicted"/>
<gene>
    <name evidence="1" type="primary">81</name>
    <name evidence="1" type="ORF">SEA_GILSON_81</name>
</gene>
<dbReference type="KEGG" id="vg:55612772"/>
<dbReference type="RefSeq" id="YP_009842544.1">
    <property type="nucleotide sequence ID" value="NC_048742.1"/>
</dbReference>
<protein>
    <submittedName>
        <fullName evidence="1">Uncharacterized protein</fullName>
    </submittedName>
</protein>
<evidence type="ECO:0000313" key="1">
    <source>
        <dbReference type="EMBL" id="AZU97159.1"/>
    </source>
</evidence>
<dbReference type="Proteomes" id="UP000284334">
    <property type="component" value="Segment"/>
</dbReference>
<evidence type="ECO:0000313" key="2">
    <source>
        <dbReference type="Proteomes" id="UP000284334"/>
    </source>
</evidence>
<dbReference type="GeneID" id="55612772"/>
<accession>A0A3T0ICK8</accession>